<dbReference type="GeneID" id="85383172"/>
<proteinExistence type="predicted"/>
<protein>
    <submittedName>
        <fullName evidence="1">Uncharacterized protein</fullName>
    </submittedName>
</protein>
<dbReference type="EMBL" id="MOPA01000017">
    <property type="protein sequence ID" value="KAK1521500.1"/>
    <property type="molecule type" value="Genomic_DNA"/>
</dbReference>
<dbReference type="Proteomes" id="UP001241169">
    <property type="component" value="Unassembled WGS sequence"/>
</dbReference>
<keyword evidence="2" id="KW-1185">Reference proteome</keyword>
<evidence type="ECO:0000313" key="2">
    <source>
        <dbReference type="Proteomes" id="UP001241169"/>
    </source>
</evidence>
<accession>A0ABQ9S0K0</accession>
<gene>
    <name evidence="1" type="ORF">CPAR01_15023</name>
</gene>
<organism evidence="1 2">
    <name type="scientific">Colletotrichum paranaense</name>
    <dbReference type="NCBI Taxonomy" id="1914294"/>
    <lineage>
        <taxon>Eukaryota</taxon>
        <taxon>Fungi</taxon>
        <taxon>Dikarya</taxon>
        <taxon>Ascomycota</taxon>
        <taxon>Pezizomycotina</taxon>
        <taxon>Sordariomycetes</taxon>
        <taxon>Hypocreomycetidae</taxon>
        <taxon>Glomerellales</taxon>
        <taxon>Glomerellaceae</taxon>
        <taxon>Colletotrichum</taxon>
        <taxon>Colletotrichum acutatum species complex</taxon>
    </lineage>
</organism>
<dbReference type="RefSeq" id="XP_060342198.1">
    <property type="nucleotide sequence ID" value="XM_060499273.1"/>
</dbReference>
<sequence>MTVEWRTCLEHCDQALPTKPMAPVPHREIICSFLSCLGVFCTERPTDRPTDSPGVEHAMRWNGMGREDMCSCTKCGSGIQSCPSCQSLLSRCRHVVTLG</sequence>
<reference evidence="1 2" key="1">
    <citation type="submission" date="2016-10" db="EMBL/GenBank/DDBJ databases">
        <title>The genome sequence of Colletotrichum fioriniae PJ7.</title>
        <authorList>
            <person name="Baroncelli R."/>
        </authorList>
    </citation>
    <scope>NUCLEOTIDE SEQUENCE [LARGE SCALE GENOMIC DNA]</scope>
    <source>
        <strain evidence="1 2">IMI 384185</strain>
    </source>
</reference>
<comment type="caution">
    <text evidence="1">The sequence shown here is derived from an EMBL/GenBank/DDBJ whole genome shotgun (WGS) entry which is preliminary data.</text>
</comment>
<name>A0ABQ9S0K0_9PEZI</name>
<evidence type="ECO:0000313" key="1">
    <source>
        <dbReference type="EMBL" id="KAK1521500.1"/>
    </source>
</evidence>